<evidence type="ECO:0000313" key="5">
    <source>
        <dbReference type="EMBL" id="GGQ72456.1"/>
    </source>
</evidence>
<keyword evidence="1" id="KW-0805">Transcription regulation</keyword>
<protein>
    <recommendedName>
        <fullName evidence="4">HTH araC/xylS-type domain-containing protein</fullName>
    </recommendedName>
</protein>
<dbReference type="Pfam" id="PF12833">
    <property type="entry name" value="HTH_18"/>
    <property type="match status" value="1"/>
</dbReference>
<accession>A0A918BIX9</accession>
<dbReference type="Gene3D" id="1.10.10.60">
    <property type="entry name" value="Homeodomain-like"/>
    <property type="match status" value="1"/>
</dbReference>
<sequence length="328" mass="35358">MVAVDDSPDDVRRTVFSTMDAEHGAEVMASLYGTRIRMSRPPVPRVSFRHERRLAGELCMDFHVMPARVFFVVEPLSHLLVSEVVVGRLGIDHAHGSGRFTAGDVEVSAQPGLPHLSSADGLAQRVTVLDPALLRDVAGLDDDHRAPLRLLRPYAPAAPAEAALWRAAGDHAWHLLDEGAAVSTGLMRDAAARMLAAAALSAFPSTYTAHDPLQPNPGQVGDAAVRRAVGFLEAHAERPLTLSETAAAARTSPRALLGAFRRRLGTTPTGYLRQVRLARVHTELRAADPATGATVSGIAARWGFRCDARFQILYRVAYGRSPSRTLHS</sequence>
<feature type="domain" description="HTH araC/xylS-type" evidence="4">
    <location>
        <begin position="226"/>
        <end position="328"/>
    </location>
</feature>
<keyword evidence="3" id="KW-0804">Transcription</keyword>
<dbReference type="GO" id="GO:0043565">
    <property type="term" value="F:sequence-specific DNA binding"/>
    <property type="evidence" value="ECO:0007669"/>
    <property type="project" value="InterPro"/>
</dbReference>
<proteinExistence type="predicted"/>
<dbReference type="PANTHER" id="PTHR46796">
    <property type="entry name" value="HTH-TYPE TRANSCRIPTIONAL ACTIVATOR RHAS-RELATED"/>
    <property type="match status" value="1"/>
</dbReference>
<reference evidence="5" key="2">
    <citation type="submission" date="2020-09" db="EMBL/GenBank/DDBJ databases">
        <authorList>
            <person name="Sun Q."/>
            <person name="Ohkuma M."/>
        </authorList>
    </citation>
    <scope>NUCLEOTIDE SEQUENCE</scope>
    <source>
        <strain evidence="5">JCM 3131</strain>
    </source>
</reference>
<dbReference type="Proteomes" id="UP000620156">
    <property type="component" value="Unassembled WGS sequence"/>
</dbReference>
<dbReference type="PROSITE" id="PS01124">
    <property type="entry name" value="HTH_ARAC_FAMILY_2"/>
    <property type="match status" value="1"/>
</dbReference>
<evidence type="ECO:0000256" key="2">
    <source>
        <dbReference type="ARBA" id="ARBA00023125"/>
    </source>
</evidence>
<gene>
    <name evidence="5" type="ORF">GCM10010145_47590</name>
</gene>
<organism evidence="5 6">
    <name type="scientific">Streptomyces ruber</name>
    <dbReference type="NCBI Taxonomy" id="83378"/>
    <lineage>
        <taxon>Bacteria</taxon>
        <taxon>Bacillati</taxon>
        <taxon>Actinomycetota</taxon>
        <taxon>Actinomycetes</taxon>
        <taxon>Kitasatosporales</taxon>
        <taxon>Streptomycetaceae</taxon>
        <taxon>Streptomyces</taxon>
    </lineage>
</organism>
<name>A0A918BIX9_9ACTN</name>
<dbReference type="SMART" id="SM00342">
    <property type="entry name" value="HTH_ARAC"/>
    <property type="match status" value="1"/>
</dbReference>
<dbReference type="InterPro" id="IPR018060">
    <property type="entry name" value="HTH_AraC"/>
</dbReference>
<dbReference type="PANTHER" id="PTHR46796:SF12">
    <property type="entry name" value="HTH-TYPE DNA-BINDING TRANSCRIPTIONAL ACTIVATOR EUTR"/>
    <property type="match status" value="1"/>
</dbReference>
<keyword evidence="2" id="KW-0238">DNA-binding</keyword>
<evidence type="ECO:0000313" key="6">
    <source>
        <dbReference type="Proteomes" id="UP000620156"/>
    </source>
</evidence>
<reference evidence="5" key="1">
    <citation type="journal article" date="2014" name="Int. J. Syst. Evol. Microbiol.">
        <title>Complete genome sequence of Corynebacterium casei LMG S-19264T (=DSM 44701T), isolated from a smear-ripened cheese.</title>
        <authorList>
            <consortium name="US DOE Joint Genome Institute (JGI-PGF)"/>
            <person name="Walter F."/>
            <person name="Albersmeier A."/>
            <person name="Kalinowski J."/>
            <person name="Ruckert C."/>
        </authorList>
    </citation>
    <scope>NUCLEOTIDE SEQUENCE</scope>
    <source>
        <strain evidence="5">JCM 3131</strain>
    </source>
</reference>
<dbReference type="EMBL" id="BMQK01000012">
    <property type="protein sequence ID" value="GGQ72456.1"/>
    <property type="molecule type" value="Genomic_DNA"/>
</dbReference>
<evidence type="ECO:0000259" key="4">
    <source>
        <dbReference type="PROSITE" id="PS01124"/>
    </source>
</evidence>
<keyword evidence="6" id="KW-1185">Reference proteome</keyword>
<dbReference type="GO" id="GO:0003700">
    <property type="term" value="F:DNA-binding transcription factor activity"/>
    <property type="evidence" value="ECO:0007669"/>
    <property type="project" value="InterPro"/>
</dbReference>
<evidence type="ECO:0000256" key="3">
    <source>
        <dbReference type="ARBA" id="ARBA00023163"/>
    </source>
</evidence>
<dbReference type="InterPro" id="IPR050204">
    <property type="entry name" value="AraC_XylS_family_regulators"/>
</dbReference>
<dbReference type="AlphaFoldDB" id="A0A918BIX9"/>
<dbReference type="SUPFAM" id="SSF46689">
    <property type="entry name" value="Homeodomain-like"/>
    <property type="match status" value="1"/>
</dbReference>
<evidence type="ECO:0000256" key="1">
    <source>
        <dbReference type="ARBA" id="ARBA00023015"/>
    </source>
</evidence>
<comment type="caution">
    <text evidence="5">The sequence shown here is derived from an EMBL/GenBank/DDBJ whole genome shotgun (WGS) entry which is preliminary data.</text>
</comment>
<dbReference type="InterPro" id="IPR009057">
    <property type="entry name" value="Homeodomain-like_sf"/>
</dbReference>